<keyword evidence="4" id="KW-1185">Reference proteome</keyword>
<feature type="domain" description="PH" evidence="2">
    <location>
        <begin position="1"/>
        <end position="29"/>
    </location>
</feature>
<sequence length="71" mass="8052">RSKSQSHSLQANDSFNKQQWISCLRQAMVQARDRQSQSSHCNSSERLSPDPALYNNIAELTLNSDVEMPDT</sequence>
<comment type="caution">
    <text evidence="3">The sequence shown here is derived from an EMBL/GenBank/DDBJ whole genome shotgun (WGS) entry which is preliminary data.</text>
</comment>
<evidence type="ECO:0000256" key="1">
    <source>
        <dbReference type="SAM" id="MobiDB-lite"/>
    </source>
</evidence>
<gene>
    <name evidence="3" type="ORF">M9458_046449</name>
</gene>
<organism evidence="3 4">
    <name type="scientific">Cirrhinus mrigala</name>
    <name type="common">Mrigala</name>
    <dbReference type="NCBI Taxonomy" id="683832"/>
    <lineage>
        <taxon>Eukaryota</taxon>
        <taxon>Metazoa</taxon>
        <taxon>Chordata</taxon>
        <taxon>Craniata</taxon>
        <taxon>Vertebrata</taxon>
        <taxon>Euteleostomi</taxon>
        <taxon>Actinopterygii</taxon>
        <taxon>Neopterygii</taxon>
        <taxon>Teleostei</taxon>
        <taxon>Ostariophysi</taxon>
        <taxon>Cypriniformes</taxon>
        <taxon>Cyprinidae</taxon>
        <taxon>Labeoninae</taxon>
        <taxon>Labeonini</taxon>
        <taxon>Cirrhinus</taxon>
    </lineage>
</organism>
<dbReference type="AlphaFoldDB" id="A0ABD0NDJ4"/>
<protein>
    <recommendedName>
        <fullName evidence="2">PH domain-containing protein</fullName>
    </recommendedName>
</protein>
<feature type="non-terminal residue" evidence="3">
    <location>
        <position position="1"/>
    </location>
</feature>
<feature type="compositionally biased region" description="Polar residues" evidence="1">
    <location>
        <begin position="36"/>
        <end position="46"/>
    </location>
</feature>
<dbReference type="InterPro" id="IPR001849">
    <property type="entry name" value="PH_domain"/>
</dbReference>
<evidence type="ECO:0000259" key="2">
    <source>
        <dbReference type="PROSITE" id="PS50003"/>
    </source>
</evidence>
<dbReference type="Proteomes" id="UP001529510">
    <property type="component" value="Unassembled WGS sequence"/>
</dbReference>
<dbReference type="Gene3D" id="2.30.29.30">
    <property type="entry name" value="Pleckstrin-homology domain (PH domain)/Phosphotyrosine-binding domain (PTB)"/>
    <property type="match status" value="1"/>
</dbReference>
<proteinExistence type="predicted"/>
<name>A0ABD0NDJ4_CIRMR</name>
<feature type="region of interest" description="Disordered" evidence="1">
    <location>
        <begin position="27"/>
        <end position="52"/>
    </location>
</feature>
<dbReference type="PROSITE" id="PS50003">
    <property type="entry name" value="PH_DOMAIN"/>
    <property type="match status" value="1"/>
</dbReference>
<evidence type="ECO:0000313" key="3">
    <source>
        <dbReference type="EMBL" id="KAL0158373.1"/>
    </source>
</evidence>
<accession>A0ABD0NDJ4</accession>
<reference evidence="3 4" key="1">
    <citation type="submission" date="2024-05" db="EMBL/GenBank/DDBJ databases">
        <title>Genome sequencing and assembly of Indian major carp, Cirrhinus mrigala (Hamilton, 1822).</title>
        <authorList>
            <person name="Mohindra V."/>
            <person name="Chowdhury L.M."/>
            <person name="Lal K."/>
            <person name="Jena J.K."/>
        </authorList>
    </citation>
    <scope>NUCLEOTIDE SEQUENCE [LARGE SCALE GENOMIC DNA]</scope>
    <source>
        <strain evidence="3">CM1030</strain>
        <tissue evidence="3">Blood</tissue>
    </source>
</reference>
<dbReference type="InterPro" id="IPR011993">
    <property type="entry name" value="PH-like_dom_sf"/>
</dbReference>
<dbReference type="EMBL" id="JAMKFB020000023">
    <property type="protein sequence ID" value="KAL0158373.1"/>
    <property type="molecule type" value="Genomic_DNA"/>
</dbReference>
<evidence type="ECO:0000313" key="4">
    <source>
        <dbReference type="Proteomes" id="UP001529510"/>
    </source>
</evidence>